<gene>
    <name evidence="6" type="ORF">GCM10022215_14470</name>
</gene>
<comment type="similarity">
    <text evidence="1">Belongs to the ATP-dependent AMP-binding enzyme family.</text>
</comment>
<dbReference type="PROSITE" id="PS00455">
    <property type="entry name" value="AMP_BINDING"/>
    <property type="match status" value="1"/>
</dbReference>
<evidence type="ECO:0000259" key="4">
    <source>
        <dbReference type="Pfam" id="PF00501"/>
    </source>
</evidence>
<name>A0ABP7XH65_9ACTN</name>
<keyword evidence="2" id="KW-0436">Ligase</keyword>
<feature type="region of interest" description="Disordered" evidence="3">
    <location>
        <begin position="370"/>
        <end position="389"/>
    </location>
</feature>
<organism evidence="6 7">
    <name type="scientific">Nocardioides fonticola</name>
    <dbReference type="NCBI Taxonomy" id="450363"/>
    <lineage>
        <taxon>Bacteria</taxon>
        <taxon>Bacillati</taxon>
        <taxon>Actinomycetota</taxon>
        <taxon>Actinomycetes</taxon>
        <taxon>Propionibacteriales</taxon>
        <taxon>Nocardioidaceae</taxon>
        <taxon>Nocardioides</taxon>
    </lineage>
</organism>
<dbReference type="RefSeq" id="WP_344732623.1">
    <property type="nucleotide sequence ID" value="NZ_BAAAZH010000011.1"/>
</dbReference>
<feature type="domain" description="AMP-dependent synthetase/ligase" evidence="4">
    <location>
        <begin position="6"/>
        <end position="358"/>
    </location>
</feature>
<dbReference type="Gene3D" id="3.30.300.30">
    <property type="match status" value="1"/>
</dbReference>
<feature type="domain" description="AMP-binding enzyme C-terminal" evidence="5">
    <location>
        <begin position="420"/>
        <end position="503"/>
    </location>
</feature>
<evidence type="ECO:0000256" key="1">
    <source>
        <dbReference type="ARBA" id="ARBA00006432"/>
    </source>
</evidence>
<dbReference type="EMBL" id="BAAAZH010000011">
    <property type="protein sequence ID" value="GAA4115540.1"/>
    <property type="molecule type" value="Genomic_DNA"/>
</dbReference>
<keyword evidence="7" id="KW-1185">Reference proteome</keyword>
<reference evidence="7" key="1">
    <citation type="journal article" date="2019" name="Int. J. Syst. Evol. Microbiol.">
        <title>The Global Catalogue of Microorganisms (GCM) 10K type strain sequencing project: providing services to taxonomists for standard genome sequencing and annotation.</title>
        <authorList>
            <consortium name="The Broad Institute Genomics Platform"/>
            <consortium name="The Broad Institute Genome Sequencing Center for Infectious Disease"/>
            <person name="Wu L."/>
            <person name="Ma J."/>
        </authorList>
    </citation>
    <scope>NUCLEOTIDE SEQUENCE [LARGE SCALE GENOMIC DNA]</scope>
    <source>
        <strain evidence="7">JCM 16703</strain>
    </source>
</reference>
<dbReference type="Gene3D" id="3.40.50.12780">
    <property type="entry name" value="N-terminal domain of ligase-like"/>
    <property type="match status" value="1"/>
</dbReference>
<sequence length="515" mass="55917">MYPGTTAATAPDRIAARIAGTDDVLTYGDLEDRANRLARAWFEAGLRRGDVVALLTTNDLRAFEVYWAAMRSGLYITAVNRHLTASEIAYIVGDCGAKVLVVAGRLAEIATELVPLTPSVQIRLAFGADVPGHLRYETFRDEAEATPLPDRPRGADMLYSSGTTGRPKGIKPPLPTAQVEEHAESLIHLAKAAWGMGEDTVYLSPAPLYHAAPLRTAAAVQALGGTVVVMQRFEAEAALEAIETHRITHSQWVPTMFVRLLKLEDDVRARYDVSSMRMAIHAAAPCPPQVKHRMIEWWGPVITEYYASTEANGLTLISAPEWLAHEGSVGRAVIGRIRICDGNGAEVPVGTVGTVYFERDELPFTYHGDPEKTRSAQHPDHPTWTTTGDLGRVDEEGYLYLADRQSFLIISGGVNIYPQEIENCLALHPAVDDVAVTGVPDEEMGESVHAWIVPSPGHAPADEEARAALAEQITTHVRAHLAGYKVPRGVTFVDTLPRTPTGKLVKARIAAPVTA</sequence>
<protein>
    <submittedName>
        <fullName evidence="6">Acyl-CoA synthetase</fullName>
    </submittedName>
</protein>
<dbReference type="InterPro" id="IPR000873">
    <property type="entry name" value="AMP-dep_synth/lig_dom"/>
</dbReference>
<dbReference type="PANTHER" id="PTHR43201">
    <property type="entry name" value="ACYL-COA SYNTHETASE"/>
    <property type="match status" value="1"/>
</dbReference>
<evidence type="ECO:0000259" key="5">
    <source>
        <dbReference type="Pfam" id="PF13193"/>
    </source>
</evidence>
<dbReference type="InterPro" id="IPR020845">
    <property type="entry name" value="AMP-binding_CS"/>
</dbReference>
<comment type="caution">
    <text evidence="6">The sequence shown here is derived from an EMBL/GenBank/DDBJ whole genome shotgun (WGS) entry which is preliminary data.</text>
</comment>
<dbReference type="InterPro" id="IPR045851">
    <property type="entry name" value="AMP-bd_C_sf"/>
</dbReference>
<evidence type="ECO:0000313" key="7">
    <source>
        <dbReference type="Proteomes" id="UP001501495"/>
    </source>
</evidence>
<accession>A0ABP7XH65</accession>
<dbReference type="PANTHER" id="PTHR43201:SF5">
    <property type="entry name" value="MEDIUM-CHAIN ACYL-COA LIGASE ACSF2, MITOCHONDRIAL"/>
    <property type="match status" value="1"/>
</dbReference>
<dbReference type="InterPro" id="IPR025110">
    <property type="entry name" value="AMP-bd_C"/>
</dbReference>
<evidence type="ECO:0000313" key="6">
    <source>
        <dbReference type="EMBL" id="GAA4115540.1"/>
    </source>
</evidence>
<dbReference type="SUPFAM" id="SSF56801">
    <property type="entry name" value="Acetyl-CoA synthetase-like"/>
    <property type="match status" value="1"/>
</dbReference>
<feature type="compositionally biased region" description="Basic and acidic residues" evidence="3">
    <location>
        <begin position="370"/>
        <end position="381"/>
    </location>
</feature>
<proteinExistence type="inferred from homology"/>
<evidence type="ECO:0000256" key="2">
    <source>
        <dbReference type="ARBA" id="ARBA00022598"/>
    </source>
</evidence>
<dbReference type="Pfam" id="PF00501">
    <property type="entry name" value="AMP-binding"/>
    <property type="match status" value="1"/>
</dbReference>
<dbReference type="Pfam" id="PF13193">
    <property type="entry name" value="AMP-binding_C"/>
    <property type="match status" value="1"/>
</dbReference>
<evidence type="ECO:0000256" key="3">
    <source>
        <dbReference type="SAM" id="MobiDB-lite"/>
    </source>
</evidence>
<dbReference type="InterPro" id="IPR042099">
    <property type="entry name" value="ANL_N_sf"/>
</dbReference>
<dbReference type="Proteomes" id="UP001501495">
    <property type="component" value="Unassembled WGS sequence"/>
</dbReference>